<dbReference type="EMBL" id="CP001708">
    <property type="protein sequence ID" value="ACV28391.1"/>
    <property type="molecule type" value="Genomic_DNA"/>
</dbReference>
<evidence type="ECO:0000259" key="1">
    <source>
        <dbReference type="Pfam" id="PF13643"/>
    </source>
</evidence>
<dbReference type="HOGENOM" id="CLU_105379_0_0_9"/>
<dbReference type="Pfam" id="PF13643">
    <property type="entry name" value="DUF4145"/>
    <property type="match status" value="1"/>
</dbReference>
<protein>
    <recommendedName>
        <fullName evidence="1">DUF4145 domain-containing protein</fullName>
    </recommendedName>
</protein>
<organism evidence="2 3">
    <name type="scientific">Anaerococcus prevotii (strain ATCC 9321 / DSM 20548 / JCM 6508 / NCTC 11806 / PC1)</name>
    <name type="common">Peptostreptococcus prevotii</name>
    <name type="synonym">Peptococcus prevotii</name>
    <dbReference type="NCBI Taxonomy" id="525919"/>
    <lineage>
        <taxon>Bacteria</taxon>
        <taxon>Bacillati</taxon>
        <taxon>Bacillota</taxon>
        <taxon>Tissierellia</taxon>
        <taxon>Tissierellales</taxon>
        <taxon>Peptoniphilaceae</taxon>
        <taxon>Anaerococcus</taxon>
    </lineage>
</organism>
<dbReference type="InterPro" id="IPR025285">
    <property type="entry name" value="DUF4145"/>
</dbReference>
<accession>C7RFY0</accession>
<dbReference type="RefSeq" id="WP_015777304.1">
    <property type="nucleotide sequence ID" value="NC_013171.1"/>
</dbReference>
<evidence type="ECO:0000313" key="3">
    <source>
        <dbReference type="Proteomes" id="UP000002294"/>
    </source>
</evidence>
<feature type="domain" description="DUF4145" evidence="1">
    <location>
        <begin position="110"/>
        <end position="181"/>
    </location>
</feature>
<proteinExistence type="predicted"/>
<evidence type="ECO:0000313" key="2">
    <source>
        <dbReference type="EMBL" id="ACV28391.1"/>
    </source>
</evidence>
<reference evidence="2 3" key="1">
    <citation type="journal article" date="2009" name="Stand. Genomic Sci.">
        <title>Complete genome sequence of Anaerococcus prevotii type strain (PC1).</title>
        <authorList>
            <person name="Labutti K."/>
            <person name="Pukall R."/>
            <person name="Steenblock K."/>
            <person name="Glavina Del Rio T."/>
            <person name="Tice H."/>
            <person name="Copeland A."/>
            <person name="Cheng J.F."/>
            <person name="Lucas S."/>
            <person name="Chen F."/>
            <person name="Nolan M."/>
            <person name="Bruce D."/>
            <person name="Goodwin L."/>
            <person name="Pitluck S."/>
            <person name="Ivanova N."/>
            <person name="Mavromatis K."/>
            <person name="Ovchinnikova G."/>
            <person name="Pati A."/>
            <person name="Chen A."/>
            <person name="Palaniappan K."/>
            <person name="Land M."/>
            <person name="Hauser L."/>
            <person name="Chang Y.J."/>
            <person name="Jeffries C.D."/>
            <person name="Chain P."/>
            <person name="Saunders E."/>
            <person name="Brettin T."/>
            <person name="Detter J.C."/>
            <person name="Han C."/>
            <person name="Goker M."/>
            <person name="Bristow J."/>
            <person name="Eisen J.A."/>
            <person name="Markowitz V."/>
            <person name="Hugenholtz P."/>
            <person name="Kyrpides N.C."/>
            <person name="Klenk H.P."/>
            <person name="Lapidus A."/>
        </authorList>
    </citation>
    <scope>NUCLEOTIDE SEQUENCE [LARGE SCALE GENOMIC DNA]</scope>
    <source>
        <strain evidence="3">ATCC 9321 / DSM 20548 / JCM 6508 / NCTC 11806 / PC1</strain>
    </source>
</reference>
<dbReference type="AlphaFoldDB" id="C7RFY0"/>
<name>C7RFY0_ANAPD</name>
<dbReference type="eggNOG" id="ENOG502ZUHQ">
    <property type="taxonomic scope" value="Bacteria"/>
</dbReference>
<dbReference type="KEGG" id="apr:Apre_0341"/>
<keyword evidence="3" id="KW-1185">Reference proteome</keyword>
<gene>
    <name evidence="2" type="ordered locus">Apre_0341</name>
</gene>
<dbReference type="Proteomes" id="UP000002294">
    <property type="component" value="Chromosome"/>
</dbReference>
<sequence>MNDYLECPFCKKIFALTKDTFYEACPEFDSNNWKNYKQKNSEDKIEYLHLDTSGLIIQFNKCPACKKVTIDIIGAGSQFPEGFRRRIFPASQAKQYPNYIPSHILKDYTEAYDILELSPKASATLSRRCLQSMIRDRWKVNEKNLYKEIDAISDKVDANTWDAIDALRKIGNIGAHMQKDTSLIIDIEPWEAEKLILLIEVLIKSWYIDMHEREKLFEDIVSIKDSKEKLGFEK</sequence>